<dbReference type="VEuPathDB" id="VectorBase:LDEU011526"/>
<name>A0A443RZ23_9ACAR</name>
<reference evidence="2 3" key="1">
    <citation type="journal article" date="2018" name="Gigascience">
        <title>Genomes of trombidid mites reveal novel predicted allergens and laterally-transferred genes associated with secondary metabolism.</title>
        <authorList>
            <person name="Dong X."/>
            <person name="Chaisiri K."/>
            <person name="Xia D."/>
            <person name="Armstrong S.D."/>
            <person name="Fang Y."/>
            <person name="Donnelly M.J."/>
            <person name="Kadowaki T."/>
            <person name="McGarry J.W."/>
            <person name="Darby A.C."/>
            <person name="Makepeace B.L."/>
        </authorList>
    </citation>
    <scope>NUCLEOTIDE SEQUENCE [LARGE SCALE GENOMIC DNA]</scope>
    <source>
        <strain evidence="2">UoL-UT</strain>
    </source>
</reference>
<evidence type="ECO:0000259" key="1">
    <source>
        <dbReference type="Pfam" id="PF03372"/>
    </source>
</evidence>
<dbReference type="GO" id="GO:0003824">
    <property type="term" value="F:catalytic activity"/>
    <property type="evidence" value="ECO:0007669"/>
    <property type="project" value="InterPro"/>
</dbReference>
<feature type="domain" description="Endonuclease/exonuclease/phosphatase" evidence="1">
    <location>
        <begin position="6"/>
        <end position="104"/>
    </location>
</feature>
<dbReference type="Gene3D" id="3.60.10.10">
    <property type="entry name" value="Endonuclease/exonuclease/phosphatase"/>
    <property type="match status" value="1"/>
</dbReference>
<dbReference type="Pfam" id="PF03372">
    <property type="entry name" value="Exo_endo_phos"/>
    <property type="match status" value="1"/>
</dbReference>
<sequence>MRSLLNKIDEVANLLHDCDIDVLCVTESWLNDDVLDTEVSIAGYKHYRCDRLQRGGGGYPRSAPFYISTIYNPPHSRNFVDEFQSYLMHFEQTEHIILGDFNINMAIQAASKHFTSTLRAFGPYNVEQLE</sequence>
<dbReference type="OrthoDB" id="6494786at2759"/>
<gene>
    <name evidence="2" type="ORF">B4U80_04177</name>
</gene>
<accession>A0A443RZ23</accession>
<dbReference type="SUPFAM" id="SSF56219">
    <property type="entry name" value="DNase I-like"/>
    <property type="match status" value="1"/>
</dbReference>
<evidence type="ECO:0000313" key="3">
    <source>
        <dbReference type="Proteomes" id="UP000288716"/>
    </source>
</evidence>
<dbReference type="Proteomes" id="UP000288716">
    <property type="component" value="Unassembled WGS sequence"/>
</dbReference>
<dbReference type="EMBL" id="NCKV01017118">
    <property type="protein sequence ID" value="RWS20514.1"/>
    <property type="molecule type" value="Genomic_DNA"/>
</dbReference>
<dbReference type="InterPro" id="IPR036691">
    <property type="entry name" value="Endo/exonu/phosph_ase_sf"/>
</dbReference>
<organism evidence="2 3">
    <name type="scientific">Leptotrombidium deliense</name>
    <dbReference type="NCBI Taxonomy" id="299467"/>
    <lineage>
        <taxon>Eukaryota</taxon>
        <taxon>Metazoa</taxon>
        <taxon>Ecdysozoa</taxon>
        <taxon>Arthropoda</taxon>
        <taxon>Chelicerata</taxon>
        <taxon>Arachnida</taxon>
        <taxon>Acari</taxon>
        <taxon>Acariformes</taxon>
        <taxon>Trombidiformes</taxon>
        <taxon>Prostigmata</taxon>
        <taxon>Anystina</taxon>
        <taxon>Parasitengona</taxon>
        <taxon>Trombiculoidea</taxon>
        <taxon>Trombiculidae</taxon>
        <taxon>Leptotrombidium</taxon>
    </lineage>
</organism>
<proteinExistence type="predicted"/>
<protein>
    <recommendedName>
        <fullName evidence="1">Endonuclease/exonuclease/phosphatase domain-containing protein</fullName>
    </recommendedName>
</protein>
<comment type="caution">
    <text evidence="2">The sequence shown here is derived from an EMBL/GenBank/DDBJ whole genome shotgun (WGS) entry which is preliminary data.</text>
</comment>
<evidence type="ECO:0000313" key="2">
    <source>
        <dbReference type="EMBL" id="RWS20514.1"/>
    </source>
</evidence>
<keyword evidence="3" id="KW-1185">Reference proteome</keyword>
<dbReference type="AlphaFoldDB" id="A0A443RZ23"/>
<dbReference type="InterPro" id="IPR005135">
    <property type="entry name" value="Endo/exonuclease/phosphatase"/>
</dbReference>